<reference evidence="1" key="1">
    <citation type="submission" date="2023-05" db="EMBL/GenBank/DDBJ databases">
        <title>Streptantibioticus silvisoli sp. nov., acidotolerant actinomycetes 1 from pine litter.</title>
        <authorList>
            <person name="Swiecimska M."/>
            <person name="Golinska P."/>
            <person name="Sangal V."/>
            <person name="Wachnowicz B."/>
            <person name="Goodfellow M."/>
        </authorList>
    </citation>
    <scope>NUCLEOTIDE SEQUENCE</scope>
    <source>
        <strain evidence="1">SL13</strain>
    </source>
</reference>
<dbReference type="AlphaFoldDB" id="A0AA90H1R8"/>
<dbReference type="RefSeq" id="WP_271312228.1">
    <property type="nucleotide sequence ID" value="NZ_JABXJJ020000009.1"/>
</dbReference>
<comment type="caution">
    <text evidence="1">The sequence shown here is derived from an EMBL/GenBank/DDBJ whole genome shotgun (WGS) entry which is preliminary data.</text>
</comment>
<gene>
    <name evidence="1" type="ORF">POF50_008660</name>
</gene>
<proteinExistence type="predicted"/>
<evidence type="ECO:0000313" key="1">
    <source>
        <dbReference type="EMBL" id="MDI5969413.1"/>
    </source>
</evidence>
<organism evidence="1">
    <name type="scientific">Streptantibioticus silvisoli</name>
    <dbReference type="NCBI Taxonomy" id="2705255"/>
    <lineage>
        <taxon>Bacteria</taxon>
        <taxon>Bacillati</taxon>
        <taxon>Actinomycetota</taxon>
        <taxon>Actinomycetes</taxon>
        <taxon>Kitasatosporales</taxon>
        <taxon>Streptomycetaceae</taxon>
        <taxon>Streptantibioticus</taxon>
    </lineage>
</organism>
<dbReference type="EMBL" id="JABXJJ020000009">
    <property type="protein sequence ID" value="MDI5969413.1"/>
    <property type="molecule type" value="Genomic_DNA"/>
</dbReference>
<accession>A0AA90H1R8</accession>
<protein>
    <submittedName>
        <fullName evidence="1">Uncharacterized protein</fullName>
    </submittedName>
</protein>
<name>A0AA90H1R8_9ACTN</name>
<sequence>MTVTLPPAAAILPSCDDPETISGVTAAVDDALAGSPYGVIIAADASPTPATRAVFENTPTRARKVALTCRQAGRDSQILEALPLAPHLAPVLIIDTTTTTPEPELYRALVRAVEHGGTAVADHPHPHDEDLVTDLLVRPLIAGATGLDVPTPLSGDLALAPTDAAVVPTVVGRQDSELADAVKGFGIDPVLLLQTATGERLLEAGATASVGSVADSYDCQAFRTGSRKDRVAPAEVV</sequence>